<reference evidence="9" key="2">
    <citation type="submission" date="2023-11" db="UniProtKB">
        <authorList>
            <consortium name="WormBaseParasite"/>
        </authorList>
    </citation>
    <scope>IDENTIFICATION</scope>
</reference>
<keyword evidence="8" id="KW-1185">Reference proteome</keyword>
<dbReference type="EC" id="4.2.1.22" evidence="4"/>
<sequence>MVGICIPYCSLNLIGFLRIMLGDWKRPDLPSRCTFSLQKTISDSPHRHLPVSEKAKIVKSALELIGNTPLVRIDRIARSEGIECELLAKCEFFNIGGSVKDRIGRRMIEEEEKEGRLKPGDTIIVPTSGNTGIGLALVAAIKGYRCIIVMSDKMSREKESYLHALGAETVRTPASANFDDPDSPFLVSEKIKREIGSSAHIIDQYTNPYNPIAHFDETAEEIFRDCTNENGKVWLDMLVVGAGTGGTISGLSRKMKMKLPNCLIVGVDPIGSILADPSSNEVAPYDVEGIGYDFIPTVCDLSGVDEWCKTDDSNSFEMARRLIREEGLPCGGSSGAAVLGAIKAIKKHGLGKEHRVVVLLPDGVRNYMTKFLTDDWMFSRGYMNFPLGDSFRNNWITSKVDKLLNDLPKTVRISTQQTIKQASDLMKSENVRALIVQNENKDTRSTVLGIFDSSVLRLLFSGSVKPSDLVVSGINKNFRQVEEKHGLDRISRELTVEPYVVVWKLDDPYLVCREDFLHWSLSQQ</sequence>
<proteinExistence type="inferred from homology"/>
<dbReference type="SUPFAM" id="SSF53686">
    <property type="entry name" value="Tryptophan synthase beta subunit-like PLP-dependent enzymes"/>
    <property type="match status" value="1"/>
</dbReference>
<organism evidence="8 9">
    <name type="scientific">Trichobilharzia regenti</name>
    <name type="common">Nasal bird schistosome</name>
    <dbReference type="NCBI Taxonomy" id="157069"/>
    <lineage>
        <taxon>Eukaryota</taxon>
        <taxon>Metazoa</taxon>
        <taxon>Spiralia</taxon>
        <taxon>Lophotrochozoa</taxon>
        <taxon>Platyhelminthes</taxon>
        <taxon>Trematoda</taxon>
        <taxon>Digenea</taxon>
        <taxon>Strigeidida</taxon>
        <taxon>Schistosomatoidea</taxon>
        <taxon>Schistosomatidae</taxon>
        <taxon>Trichobilharzia</taxon>
    </lineage>
</organism>
<comment type="catalytic activity">
    <reaction evidence="6">
        <text>L-homocysteine + L-serine = L,L-cystathionine + H2O</text>
        <dbReference type="Rhea" id="RHEA:10112"/>
        <dbReference type="ChEBI" id="CHEBI:15377"/>
        <dbReference type="ChEBI" id="CHEBI:33384"/>
        <dbReference type="ChEBI" id="CHEBI:58161"/>
        <dbReference type="ChEBI" id="CHEBI:58199"/>
        <dbReference type="EC" id="4.2.1.22"/>
    </reaction>
</comment>
<dbReference type="FunFam" id="3.40.50.1100:FF:000003">
    <property type="entry name" value="Cystathionine beta-synthase"/>
    <property type="match status" value="1"/>
</dbReference>
<evidence type="ECO:0000256" key="1">
    <source>
        <dbReference type="ARBA" id="ARBA00001933"/>
    </source>
</evidence>
<comment type="cofactor">
    <cofactor evidence="1">
        <name>pyridoxal 5'-phosphate</name>
        <dbReference type="ChEBI" id="CHEBI:597326"/>
    </cofactor>
</comment>
<evidence type="ECO:0000256" key="3">
    <source>
        <dbReference type="ARBA" id="ARBA00007103"/>
    </source>
</evidence>
<dbReference type="Gene3D" id="3.10.580.10">
    <property type="entry name" value="CBS-domain"/>
    <property type="match status" value="1"/>
</dbReference>
<protein>
    <recommendedName>
        <fullName evidence="4">cystathionine beta-synthase</fullName>
        <ecNumber evidence="4">4.2.1.22</ecNumber>
    </recommendedName>
</protein>
<name>A0AA85JVN5_TRIRE</name>
<evidence type="ECO:0000313" key="9">
    <source>
        <dbReference type="WBParaSite" id="TREG1_39570.1"/>
    </source>
</evidence>
<dbReference type="Proteomes" id="UP000050795">
    <property type="component" value="Unassembled WGS sequence"/>
</dbReference>
<dbReference type="GO" id="GO:0009069">
    <property type="term" value="P:serine family amino acid metabolic process"/>
    <property type="evidence" value="ECO:0007669"/>
    <property type="project" value="UniProtKB-ARBA"/>
</dbReference>
<feature type="domain" description="Tryptophan synthase beta chain-like PALP" evidence="7">
    <location>
        <begin position="63"/>
        <end position="362"/>
    </location>
</feature>
<dbReference type="FunFam" id="3.40.50.1100:FF:000118">
    <property type="entry name" value="Related to CYS4-cystathionine beta-synthase"/>
    <property type="match status" value="1"/>
</dbReference>
<evidence type="ECO:0000256" key="4">
    <source>
        <dbReference type="ARBA" id="ARBA00012041"/>
    </source>
</evidence>
<keyword evidence="5" id="KW-0663">Pyridoxal phosphate</keyword>
<dbReference type="PANTHER" id="PTHR10314">
    <property type="entry name" value="CYSTATHIONINE BETA-SYNTHASE"/>
    <property type="match status" value="1"/>
</dbReference>
<reference evidence="8" key="1">
    <citation type="submission" date="2022-06" db="EMBL/GenBank/DDBJ databases">
        <authorList>
            <person name="Berger JAMES D."/>
            <person name="Berger JAMES D."/>
        </authorList>
    </citation>
    <scope>NUCLEOTIDE SEQUENCE [LARGE SCALE GENOMIC DNA]</scope>
</reference>
<evidence type="ECO:0000256" key="5">
    <source>
        <dbReference type="ARBA" id="ARBA00022898"/>
    </source>
</evidence>
<dbReference type="AlphaFoldDB" id="A0AA85JVN5"/>
<dbReference type="WBParaSite" id="TREG1_39570.1">
    <property type="protein sequence ID" value="TREG1_39570.1"/>
    <property type="gene ID" value="TREG1_39570"/>
</dbReference>
<dbReference type="InterPro" id="IPR050214">
    <property type="entry name" value="Cys_Synth/Cystath_Beta-Synth"/>
</dbReference>
<accession>A0AA85JVN5</accession>
<dbReference type="GO" id="GO:0044272">
    <property type="term" value="P:sulfur compound biosynthetic process"/>
    <property type="evidence" value="ECO:0007669"/>
    <property type="project" value="UniProtKB-ARBA"/>
</dbReference>
<evidence type="ECO:0000256" key="2">
    <source>
        <dbReference type="ARBA" id="ARBA00005003"/>
    </source>
</evidence>
<dbReference type="CDD" id="cd01561">
    <property type="entry name" value="CBS_like"/>
    <property type="match status" value="1"/>
</dbReference>
<dbReference type="InterPro" id="IPR036052">
    <property type="entry name" value="TrpB-like_PALP_sf"/>
</dbReference>
<dbReference type="GO" id="GO:0004122">
    <property type="term" value="F:cystathionine beta-synthase activity"/>
    <property type="evidence" value="ECO:0007669"/>
    <property type="project" value="UniProtKB-EC"/>
</dbReference>
<evidence type="ECO:0000259" key="7">
    <source>
        <dbReference type="Pfam" id="PF00291"/>
    </source>
</evidence>
<evidence type="ECO:0000256" key="6">
    <source>
        <dbReference type="ARBA" id="ARBA00047490"/>
    </source>
</evidence>
<dbReference type="InterPro" id="IPR001926">
    <property type="entry name" value="TrpB-like_PALP"/>
</dbReference>
<comment type="similarity">
    <text evidence="3">Belongs to the cysteine synthase/cystathionine beta-synthase family.</text>
</comment>
<dbReference type="Gene3D" id="3.40.50.1100">
    <property type="match status" value="2"/>
</dbReference>
<dbReference type="Pfam" id="PF00291">
    <property type="entry name" value="PALP"/>
    <property type="match status" value="1"/>
</dbReference>
<dbReference type="InterPro" id="IPR046342">
    <property type="entry name" value="CBS_dom_sf"/>
</dbReference>
<comment type="pathway">
    <text evidence="2">Amino-acid biosynthesis; L-cysteine biosynthesis; L-cysteine from L-homocysteine and L-serine: step 1/2.</text>
</comment>
<evidence type="ECO:0000313" key="8">
    <source>
        <dbReference type="Proteomes" id="UP000050795"/>
    </source>
</evidence>
<dbReference type="GO" id="GO:0006534">
    <property type="term" value="P:cysteine metabolic process"/>
    <property type="evidence" value="ECO:0007669"/>
    <property type="project" value="UniProtKB-ARBA"/>
</dbReference>